<reference evidence="1 2" key="1">
    <citation type="submission" date="2022-01" db="EMBL/GenBank/DDBJ databases">
        <title>Alkalihalobacillus sp. EGI L200015, a novel bacterium isolated from a salt lake sediment.</title>
        <authorList>
            <person name="Gao L."/>
            <person name="Fang B.-Z."/>
            <person name="Li W.-J."/>
        </authorList>
    </citation>
    <scope>NUCLEOTIDE SEQUENCE [LARGE SCALE GENOMIC DNA]</scope>
    <source>
        <strain evidence="1 2">KCTC 12718</strain>
    </source>
</reference>
<sequence>MSIVSLEGASAVGKTTTSNEVAKQINAYVVPEVNQLFERPIRASKTWYFERQIDRWKLAQKQLKRFDHIIFDGDLFHPFSYNWCFDFKIFDQNLDLIYAFFKEAIEAKEIEFPDQYYFLHTNNLNLKYRKENDLTRKRRNFEKHVKIAEQYKQYYESLNQFEDGYVQLIEAKTVQDNVDKIIKTFPANTAHVNSMDLLTNIQSVVSENHRA</sequence>
<organism evidence="1 2">
    <name type="scientific">Pseudalkalibacillus berkeleyi</name>
    <dbReference type="NCBI Taxonomy" id="1069813"/>
    <lineage>
        <taxon>Bacteria</taxon>
        <taxon>Bacillati</taxon>
        <taxon>Bacillota</taxon>
        <taxon>Bacilli</taxon>
        <taxon>Bacillales</taxon>
        <taxon>Fictibacillaceae</taxon>
        <taxon>Pseudalkalibacillus</taxon>
    </lineage>
</organism>
<proteinExistence type="predicted"/>
<protein>
    <submittedName>
        <fullName evidence="1">Chloramphenicol acetyltransferase</fullName>
    </submittedName>
</protein>
<dbReference type="RefSeq" id="WP_236333726.1">
    <property type="nucleotide sequence ID" value="NZ_JAKIJS010000001.1"/>
</dbReference>
<accession>A0ABS9GYQ2</accession>
<gene>
    <name evidence="1" type="ORF">L2716_08735</name>
</gene>
<dbReference type="InterPro" id="IPR027417">
    <property type="entry name" value="P-loop_NTPase"/>
</dbReference>
<dbReference type="EMBL" id="JAKIJS010000001">
    <property type="protein sequence ID" value="MCF6137814.1"/>
    <property type="molecule type" value="Genomic_DNA"/>
</dbReference>
<evidence type="ECO:0000313" key="1">
    <source>
        <dbReference type="EMBL" id="MCF6137814.1"/>
    </source>
</evidence>
<keyword evidence="2" id="KW-1185">Reference proteome</keyword>
<dbReference type="SUPFAM" id="SSF52540">
    <property type="entry name" value="P-loop containing nucleoside triphosphate hydrolases"/>
    <property type="match status" value="1"/>
</dbReference>
<dbReference type="Gene3D" id="3.40.50.300">
    <property type="entry name" value="P-loop containing nucleotide triphosphate hydrolases"/>
    <property type="match status" value="1"/>
</dbReference>
<name>A0ABS9GYQ2_9BACL</name>
<dbReference type="Proteomes" id="UP001649381">
    <property type="component" value="Unassembled WGS sequence"/>
</dbReference>
<evidence type="ECO:0000313" key="2">
    <source>
        <dbReference type="Proteomes" id="UP001649381"/>
    </source>
</evidence>
<comment type="caution">
    <text evidence="1">The sequence shown here is derived from an EMBL/GenBank/DDBJ whole genome shotgun (WGS) entry which is preliminary data.</text>
</comment>